<dbReference type="PROSITE" id="PS51273">
    <property type="entry name" value="GATASE_TYPE_1"/>
    <property type="match status" value="1"/>
</dbReference>
<dbReference type="HAMAP" id="MF_00421">
    <property type="entry name" value="PurQ"/>
    <property type="match status" value="1"/>
</dbReference>
<evidence type="ECO:0000256" key="8">
    <source>
        <dbReference type="HAMAP-Rule" id="MF_00421"/>
    </source>
</evidence>
<dbReference type="CDD" id="cd01740">
    <property type="entry name" value="GATase1_FGAR_AT"/>
    <property type="match status" value="1"/>
</dbReference>
<keyword evidence="5 8" id="KW-0378">Hydrolase</keyword>
<dbReference type="Gene3D" id="3.40.50.880">
    <property type="match status" value="1"/>
</dbReference>
<dbReference type="NCBIfam" id="TIGR01737">
    <property type="entry name" value="FGAM_synth_I"/>
    <property type="match status" value="1"/>
</dbReference>
<dbReference type="GO" id="GO:0004642">
    <property type="term" value="F:phosphoribosylformylglycinamidine synthase activity"/>
    <property type="evidence" value="ECO:0007669"/>
    <property type="project" value="UniProtKB-UniRule"/>
</dbReference>
<dbReference type="InterPro" id="IPR029062">
    <property type="entry name" value="Class_I_gatase-like"/>
</dbReference>
<evidence type="ECO:0000256" key="2">
    <source>
        <dbReference type="ARBA" id="ARBA00022598"/>
    </source>
</evidence>
<dbReference type="GO" id="GO:0006189">
    <property type="term" value="P:'de novo' IMP biosynthetic process"/>
    <property type="evidence" value="ECO:0007669"/>
    <property type="project" value="UniProtKB-UniRule"/>
</dbReference>
<dbReference type="AlphaFoldDB" id="A0A6J4H0F0"/>
<evidence type="ECO:0000256" key="3">
    <source>
        <dbReference type="ARBA" id="ARBA00022741"/>
    </source>
</evidence>
<dbReference type="GO" id="GO:0016740">
    <property type="term" value="F:transferase activity"/>
    <property type="evidence" value="ECO:0007669"/>
    <property type="project" value="UniProtKB-KW"/>
</dbReference>
<keyword evidence="7 8" id="KW-0315">Glutamine amidotransferase</keyword>
<keyword evidence="2 8" id="KW-0436">Ligase</keyword>
<keyword evidence="4 8" id="KW-0658">Purine biosynthesis</keyword>
<dbReference type="SMART" id="SM01211">
    <property type="entry name" value="GATase_5"/>
    <property type="match status" value="1"/>
</dbReference>
<protein>
    <recommendedName>
        <fullName evidence="8">Phosphoribosylformylglycinamidine synthase subunit PurQ</fullName>
        <shortName evidence="8">FGAM synthase</shortName>
        <ecNumber evidence="8">6.3.5.3</ecNumber>
    </recommendedName>
    <alternativeName>
        <fullName evidence="8">Formylglycinamide ribonucleotide amidotransferase subunit I</fullName>
        <shortName evidence="8">FGAR amidotransferase I</shortName>
        <shortName evidence="8">FGAR-AT I</shortName>
    </alternativeName>
    <alternativeName>
        <fullName evidence="8">Glutaminase PurQ</fullName>
        <ecNumber evidence="8">3.5.1.2</ecNumber>
    </alternativeName>
    <alternativeName>
        <fullName evidence="8">Phosphoribosylformylglycinamidine synthase subunit I</fullName>
    </alternativeName>
</protein>
<dbReference type="PANTHER" id="PTHR47552:SF1">
    <property type="entry name" value="PHOSPHORIBOSYLFORMYLGLYCINAMIDINE SYNTHASE SUBUNIT PURQ"/>
    <property type="match status" value="1"/>
</dbReference>
<dbReference type="NCBIfam" id="NF002957">
    <property type="entry name" value="PRK03619.1"/>
    <property type="match status" value="1"/>
</dbReference>
<dbReference type="UniPathway" id="UPA00074">
    <property type="reaction ID" value="UER00128"/>
</dbReference>
<evidence type="ECO:0000256" key="6">
    <source>
        <dbReference type="ARBA" id="ARBA00022840"/>
    </source>
</evidence>
<comment type="catalytic activity">
    <reaction evidence="8">
        <text>L-glutamine + H2O = L-glutamate + NH4(+)</text>
        <dbReference type="Rhea" id="RHEA:15889"/>
        <dbReference type="ChEBI" id="CHEBI:15377"/>
        <dbReference type="ChEBI" id="CHEBI:28938"/>
        <dbReference type="ChEBI" id="CHEBI:29985"/>
        <dbReference type="ChEBI" id="CHEBI:58359"/>
        <dbReference type="EC" id="3.5.1.2"/>
    </reaction>
</comment>
<comment type="function">
    <text evidence="8">Part of the phosphoribosylformylglycinamidine synthase complex involved in the purines biosynthetic pathway. Catalyzes the ATP-dependent conversion of formylglycinamide ribonucleotide (FGAR) and glutamine to yield formylglycinamidine ribonucleotide (FGAM) and glutamate. The FGAM synthase complex is composed of three subunits. PurQ produces an ammonia molecule by converting glutamine to glutamate. PurL transfers the ammonia molecule to FGAR to form FGAM in an ATP-dependent manner. PurS interacts with PurQ and PurL and is thought to assist in the transfer of the ammonia molecule from PurQ to PurL.</text>
</comment>
<keyword evidence="1 8" id="KW-0963">Cytoplasm</keyword>
<keyword evidence="9" id="KW-0808">Transferase</keyword>
<gene>
    <name evidence="8" type="primary">purQ</name>
    <name evidence="9" type="ORF">AVDCRST_MAG77-1962</name>
</gene>
<dbReference type="EMBL" id="CADCTC010000001">
    <property type="protein sequence ID" value="CAA9209647.1"/>
    <property type="molecule type" value="Genomic_DNA"/>
</dbReference>
<feature type="active site" evidence="8">
    <location>
        <position position="206"/>
    </location>
</feature>
<evidence type="ECO:0000256" key="7">
    <source>
        <dbReference type="ARBA" id="ARBA00022962"/>
    </source>
</evidence>
<name>A0A6J4H0F0_9CHLR</name>
<dbReference type="PIRSF" id="PIRSF001586">
    <property type="entry name" value="FGAM_synth_I"/>
    <property type="match status" value="1"/>
</dbReference>
<dbReference type="PANTHER" id="PTHR47552">
    <property type="entry name" value="PHOSPHORIBOSYLFORMYLGLYCINAMIDINE SYNTHASE SUBUNIT PURQ"/>
    <property type="match status" value="1"/>
</dbReference>
<evidence type="ECO:0000256" key="4">
    <source>
        <dbReference type="ARBA" id="ARBA00022755"/>
    </source>
</evidence>
<comment type="subunit">
    <text evidence="8">Part of the FGAM synthase complex composed of 1 PurL, 1 PurQ and 2 PurS subunits.</text>
</comment>
<feature type="active site" description="Nucleophile" evidence="8">
    <location>
        <position position="89"/>
    </location>
</feature>
<comment type="subcellular location">
    <subcellularLocation>
        <location evidence="8">Cytoplasm</location>
    </subcellularLocation>
</comment>
<sequence length="234" mass="25196">MKFAIAVFPGSNCEADTHHVLTSVMGQQAEYVWHATEGRNSLDGYDCVVLPGGFAHGDYLRVGAIAAISPVMEAVRAYAERGGLVLGICNGFQILLEAQLLPGAIQQNRSLQFRSQWVHLRVENDQTPFTRAYERGQVVNYPVSHGDGSYFADAATLAELETNGQVVFRYCDAQGNVTPEANPNGSSGNIAGIRNRRGNVLGLMPHPERCCEPILGGTDGKGMFESVVNALVTA</sequence>
<evidence type="ECO:0000313" key="9">
    <source>
        <dbReference type="EMBL" id="CAA9209647.1"/>
    </source>
</evidence>
<keyword evidence="3 8" id="KW-0547">Nucleotide-binding</keyword>
<dbReference type="Pfam" id="PF13507">
    <property type="entry name" value="GATase_5"/>
    <property type="match status" value="1"/>
</dbReference>
<dbReference type="GO" id="GO:0005524">
    <property type="term" value="F:ATP binding"/>
    <property type="evidence" value="ECO:0007669"/>
    <property type="project" value="UniProtKB-KW"/>
</dbReference>
<organism evidence="9">
    <name type="scientific">uncultured Chloroflexota bacterium</name>
    <dbReference type="NCBI Taxonomy" id="166587"/>
    <lineage>
        <taxon>Bacteria</taxon>
        <taxon>Bacillati</taxon>
        <taxon>Chloroflexota</taxon>
        <taxon>environmental samples</taxon>
    </lineage>
</organism>
<evidence type="ECO:0000256" key="5">
    <source>
        <dbReference type="ARBA" id="ARBA00022801"/>
    </source>
</evidence>
<comment type="catalytic activity">
    <reaction evidence="8">
        <text>N(2)-formyl-N(1)-(5-phospho-beta-D-ribosyl)glycinamide + L-glutamine + ATP + H2O = 2-formamido-N(1)-(5-O-phospho-beta-D-ribosyl)acetamidine + L-glutamate + ADP + phosphate + H(+)</text>
        <dbReference type="Rhea" id="RHEA:17129"/>
        <dbReference type="ChEBI" id="CHEBI:15377"/>
        <dbReference type="ChEBI" id="CHEBI:15378"/>
        <dbReference type="ChEBI" id="CHEBI:29985"/>
        <dbReference type="ChEBI" id="CHEBI:30616"/>
        <dbReference type="ChEBI" id="CHEBI:43474"/>
        <dbReference type="ChEBI" id="CHEBI:58359"/>
        <dbReference type="ChEBI" id="CHEBI:147286"/>
        <dbReference type="ChEBI" id="CHEBI:147287"/>
        <dbReference type="ChEBI" id="CHEBI:456216"/>
        <dbReference type="EC" id="6.3.5.3"/>
    </reaction>
</comment>
<proteinExistence type="inferred from homology"/>
<evidence type="ECO:0000256" key="1">
    <source>
        <dbReference type="ARBA" id="ARBA00022490"/>
    </source>
</evidence>
<feature type="active site" evidence="8">
    <location>
        <position position="208"/>
    </location>
</feature>
<dbReference type="EC" id="3.5.1.2" evidence="8"/>
<reference evidence="9" key="1">
    <citation type="submission" date="2020-02" db="EMBL/GenBank/DDBJ databases">
        <authorList>
            <person name="Meier V. D."/>
        </authorList>
    </citation>
    <scope>NUCLEOTIDE SEQUENCE</scope>
    <source>
        <strain evidence="9">AVDCRST_MAG77</strain>
    </source>
</reference>
<dbReference type="SUPFAM" id="SSF52317">
    <property type="entry name" value="Class I glutamine amidotransferase-like"/>
    <property type="match status" value="1"/>
</dbReference>
<keyword evidence="6 8" id="KW-0067">ATP-binding</keyword>
<dbReference type="GO" id="GO:0005737">
    <property type="term" value="C:cytoplasm"/>
    <property type="evidence" value="ECO:0007669"/>
    <property type="project" value="UniProtKB-SubCell"/>
</dbReference>
<comment type="pathway">
    <text evidence="8">Purine metabolism; IMP biosynthesis via de novo pathway; 5-amino-1-(5-phospho-D-ribosyl)imidazole from N(2)-formyl-N(1)-(5-phospho-D-ribosyl)glycinamide: step 1/2.</text>
</comment>
<dbReference type="GO" id="GO:0004359">
    <property type="term" value="F:glutaminase activity"/>
    <property type="evidence" value="ECO:0007669"/>
    <property type="project" value="UniProtKB-EC"/>
</dbReference>
<accession>A0A6J4H0F0</accession>
<dbReference type="InterPro" id="IPR010075">
    <property type="entry name" value="PRibForGlyAmidine_synth_PurQ"/>
</dbReference>
<dbReference type="EC" id="6.3.5.3" evidence="8"/>